<keyword evidence="1" id="KW-0862">Zinc</keyword>
<feature type="domain" description="C3H1-type" evidence="3">
    <location>
        <begin position="217"/>
        <end position="242"/>
    </location>
</feature>
<evidence type="ECO:0000256" key="1">
    <source>
        <dbReference type="PROSITE-ProRule" id="PRU00723"/>
    </source>
</evidence>
<feature type="compositionally biased region" description="Polar residues" evidence="2">
    <location>
        <begin position="116"/>
        <end position="128"/>
    </location>
</feature>
<sequence length="319" mass="33619">MSPMAEAAGQAREGIRRKKPLLLGPLLFGSEAAAEPAPSPSAYAIPVHRTFIEFGCLEQTPTSGHWRMLTAPASMAHSMRADLEAEAAAAEVVYAPGRNSAGADGNTVVAGPPGSAASSTRQGSSNHSAAARDLALPAVTYRLSPTSARASGYATWGGLPRAKEGSGEQPDCDSGSTDDPGDFSEEDEDLGICPEYSEGAALPSLGSAGHGEGTCRRCCFFPKGRCNNGDDCTFCHFAHEKRKPKNKKKNKHNKRRARNRNKLMASGVMDMEPFLGVSQVPMGAALIECMGPNIHIVMDESMEGQAVALVPVSFCTYCT</sequence>
<dbReference type="InterPro" id="IPR000571">
    <property type="entry name" value="Znf_CCCH"/>
</dbReference>
<gene>
    <name evidence="4" type="ORF">SACU0126_LOCUS20951</name>
</gene>
<feature type="compositionally biased region" description="Acidic residues" evidence="2">
    <location>
        <begin position="179"/>
        <end position="189"/>
    </location>
</feature>
<protein>
    <recommendedName>
        <fullName evidence="3">C3H1-type domain-containing protein</fullName>
    </recommendedName>
</protein>
<reference evidence="4" key="1">
    <citation type="submission" date="2021-01" db="EMBL/GenBank/DDBJ databases">
        <authorList>
            <person name="Corre E."/>
            <person name="Pelletier E."/>
            <person name="Niang G."/>
            <person name="Scheremetjew M."/>
            <person name="Finn R."/>
            <person name="Kale V."/>
            <person name="Holt S."/>
            <person name="Cochrane G."/>
            <person name="Meng A."/>
            <person name="Brown T."/>
            <person name="Cohen L."/>
        </authorList>
    </citation>
    <scope>NUCLEOTIDE SEQUENCE</scope>
    <source>
        <strain evidence="4">SPMC142</strain>
    </source>
</reference>
<evidence type="ECO:0000259" key="3">
    <source>
        <dbReference type="PROSITE" id="PS50103"/>
    </source>
</evidence>
<dbReference type="AlphaFoldDB" id="A0A7S3WQA4"/>
<evidence type="ECO:0000256" key="2">
    <source>
        <dbReference type="SAM" id="MobiDB-lite"/>
    </source>
</evidence>
<feature type="region of interest" description="Disordered" evidence="2">
    <location>
        <begin position="99"/>
        <end position="129"/>
    </location>
</feature>
<keyword evidence="1" id="KW-0479">Metal-binding</keyword>
<keyword evidence="1" id="KW-0863">Zinc-finger</keyword>
<name>A0A7S3WQA4_9SPIT</name>
<dbReference type="EMBL" id="HBIQ01065624">
    <property type="protein sequence ID" value="CAE0571304.1"/>
    <property type="molecule type" value="Transcribed_RNA"/>
</dbReference>
<feature type="zinc finger region" description="C3H1-type" evidence="1">
    <location>
        <begin position="217"/>
        <end position="242"/>
    </location>
</feature>
<organism evidence="4">
    <name type="scientific">Strombidinopsis acuminata</name>
    <dbReference type="NCBI Taxonomy" id="141414"/>
    <lineage>
        <taxon>Eukaryota</taxon>
        <taxon>Sar</taxon>
        <taxon>Alveolata</taxon>
        <taxon>Ciliophora</taxon>
        <taxon>Intramacronucleata</taxon>
        <taxon>Spirotrichea</taxon>
        <taxon>Choreotrichia</taxon>
        <taxon>Choreotrichida</taxon>
        <taxon>Strombidinopsidae</taxon>
        <taxon>Strombidinopsis</taxon>
    </lineage>
</organism>
<accession>A0A7S3WQA4</accession>
<feature type="region of interest" description="Disordered" evidence="2">
    <location>
        <begin position="150"/>
        <end position="189"/>
    </location>
</feature>
<proteinExistence type="predicted"/>
<dbReference type="GO" id="GO:0008270">
    <property type="term" value="F:zinc ion binding"/>
    <property type="evidence" value="ECO:0007669"/>
    <property type="project" value="UniProtKB-KW"/>
</dbReference>
<dbReference type="PROSITE" id="PS50103">
    <property type="entry name" value="ZF_C3H1"/>
    <property type="match status" value="1"/>
</dbReference>
<evidence type="ECO:0000313" key="4">
    <source>
        <dbReference type="EMBL" id="CAE0571304.1"/>
    </source>
</evidence>